<evidence type="ECO:0000256" key="5">
    <source>
        <dbReference type="ARBA" id="ARBA00023136"/>
    </source>
</evidence>
<dbReference type="InterPro" id="IPR000203">
    <property type="entry name" value="GPS"/>
</dbReference>
<dbReference type="InterPro" id="IPR001452">
    <property type="entry name" value="SH3_domain"/>
</dbReference>
<dbReference type="PROSITE" id="PS51823">
    <property type="entry name" value="CLU"/>
    <property type="match status" value="1"/>
</dbReference>
<dbReference type="InterPro" id="IPR025697">
    <property type="entry name" value="CLU_dom"/>
</dbReference>
<comment type="caution">
    <text evidence="15">The sequence shown here is derived from an EMBL/GenBank/DDBJ whole genome shotgun (WGS) entry which is preliminary data.</text>
</comment>
<dbReference type="PROSITE" id="PS50221">
    <property type="entry name" value="GAIN_B"/>
    <property type="match status" value="1"/>
</dbReference>
<dbReference type="Pfam" id="PF01825">
    <property type="entry name" value="GPS"/>
    <property type="match status" value="1"/>
</dbReference>
<dbReference type="SMART" id="SM00326">
    <property type="entry name" value="SH3"/>
    <property type="match status" value="1"/>
</dbReference>
<dbReference type="Gene3D" id="2.90.10.10">
    <property type="entry name" value="Bulb-type lectin domain"/>
    <property type="match status" value="1"/>
</dbReference>
<dbReference type="GO" id="GO:0004672">
    <property type="term" value="F:protein kinase activity"/>
    <property type="evidence" value="ECO:0007669"/>
    <property type="project" value="InterPro"/>
</dbReference>
<dbReference type="InterPro" id="IPR000719">
    <property type="entry name" value="Prot_kinase_dom"/>
</dbReference>
<sequence>MLKVYEQMLRERDQVIADLTKRLRRYEEINYPPLSSSQEIPTTDEQKRDMLRSSKFFEPTTGSLYCDDDTSSVGSLTLVPASNDSSRSPTGDNCYHLSESEKTELISYELEEEDTADGYEVETVDADEDERKIEDIEGEEIDEEHEEEREGGGITTLDIDGIYELKRRSRGFTRTVKDKISRQPQDTTEPTIHKIMKKSVNTSYRDWNEEYQIWYEQFVRLIAPGDSVSLSGLKINSHVLTHLNRIAQQFVDTATIYAKIIISEFELPLHRKSIKPTEMGGVAGGTKYRVQNIMYKFAFDTLLVDEPALWMYGGQTADHRAASKGAANEMKGLEAHASTYVEGLSYPMMALVDYLGFRVVAMAVLPIDKTTLRYGSDDGGSTVHDDDAELSEKMRVAAERLKLKGHMTGHVKSSAKKIYGPGDIEGHRGHDGRLYVVDFSRLLPPADPSTRLQPKPRSVFYECLRPELLLSSTIPLCSDAFTSDEEEKRKENNEEVRATTRKMMREKMEKIRDELEAGADSWMGIRSEKWDEESWKRLFFMSSMMHTEGCNTRYLGMVWSLLKDEDLKRMIMSVAISRCAKSELREIMRLRMRQVQAPCEEDFNSPRKKLTVLSDFRSVAAKFLNQLIGHSKNSKLYWRRDLCRQLRDWFWFDLTEEQVANFHVRTMADKRIILNLTMSLSHIELLRRSKERARFNDNLGFFHLTHLDIKTIGAKARLRSDVYFSYGVLAMQKMIRCKDKSRDYHFDCGKHEMYKEYLMKQISLANIFLLLAMGNNPASGLYLLTWANSCMEMAKLQQVSEFMFRQILGAIFRSFEVWPVCPGRREILIDACKLYAESCERKGEMVKRDQLLHLAETADTTDFTERSRLFTFGSEKSACEEVSMKQKQGSWMHSPDSEIVSSTMLVIPLLLLTSNLRPFIMQYRRTALNLRADRGSSSDKFISDTLRILKSYLVRLSHVFVYLSKYPLVVMEGVTALQPRSIMTEGRWPADPVVPSVPATPASYMTLRAAGLSPSNRSTSMVNTSTPPDRPNRPKKAPPSRPARPDREDLIEEEGSILMLNAYDNKNGANNRTTLRTRSEGVLPSVSNSAAMSTYRIHILIEPLDIWKKIKFPDEPSIPVSKAVEQIGIHMLKDHHLHTYLMELNRSDGTVEVMPPHTMLQEYHVTESDHIEMKIKPHPMTMRFDQIHIIDLNGEVTAATVDPNGDGSQLINFVSMRYNLSSDEYILELMSTQHIIQPLVSLKEQGVVKGVMLIMRKADKKRLKEIEKSREASQNIKSSLGGEKTKGAELQAIRDYIAMNPGELSFKKGDQVVVLEEHDAGMWRGVINGKEGIFPVHYCRYNTLEKTQKDEKEKTMQRELENGLHAFKNMPGFGKKEKLDKNEGYGFDRTSGIMPAIVKDTIDMLYKTEAYKVEGLFRISGALSKILELRKKYSQGKAPDLNLEQSHTVAGLLKSFLRDLPHPLFTFELYSLFCSAVEIADLKGRLRCISSALNKLPPTNRVIVHRLFGFLHKMTLHVKECLMTASNIAIVFAPSLFRPEALTVESLMSDQGKRFIEALVNHFTEIFVDRRYDTLNHAKLPQAPEFEKLMIRSSTRVELSVTMEIKQRSSGQMNDELQLDDGTLSPRELADCIMAGNGQAVEQYLNDLDEKTADILRSQVTVTLKEVTFARLSFHLIRLQMLSNRGARFYRVGFVLFSQGYEYLFNTNKVKCSLDISPDLPETLAGVFKTTGQTEEREDESGPSAFVAEGLQFTGDGHLQVISIDSPNWYWTISATNSSTNFRYLLVQDDGNVALYSAKDGQGFWDTSSNGAVGVVNASDHSTQYTLTISDEGQLIHNNTNTSRILWKSPIITSTDSSNIKTTDGGLLLIYGYFNLTGATPMVTFGNKSILLNDTSLAGLLSVQIPQGTGRGLSLKISIGKTVVQTFYDYPTPTLSATSPSPGTIIVEGTNAGNSSSIYVFGKQNEGITRAAVNGSSFERTFTLSPFVPSGNYTVELVWPDGTAFQTYVYYQSYAQSIEALNLNTTSPSLLFTTIEDVVNRALSTSDTFTIDNGRGISLQAANIKKNGSTVEGSLNATRFSIPSVVVDSLFDKNDTRLSYIFSALSDNIFPEDKEWNVMGSIVGLSLYANGSHLNVNNTTSSINVIIPASTNRTDLTCLYWSQNTSSWRRDGCNTLVNVGSVTCSCYHLTNFTLGEIRGEEKSSFNRLYLLAILVIVAVVSVWVIKRGKREYHRDITLETNKDVVVEREIGRGLHTIIYLATMGGTTTVALKKTEDEKRGVQLMKEYSILKNLHHPHLLLAFENYVEDTATCLVVEYMECGTLEQVLKSDVTYSDEQIDSVMGQICSALIYLHENGIIHGRICPRKIYMSTFVDIKLSVRGTESWEGVTEDTRGFIAPEVVKKRMYTMKGDVYSYGALFDRVKKRREGEAPMAWGDIVSSWLDNVYVEQ</sequence>
<feature type="compositionally biased region" description="Polar residues" evidence="8">
    <location>
        <begin position="1013"/>
        <end position="1027"/>
    </location>
</feature>
<dbReference type="InterPro" id="IPR036426">
    <property type="entry name" value="Bulb-type_lectin_dom_sf"/>
</dbReference>
<evidence type="ECO:0000259" key="11">
    <source>
        <dbReference type="PROSITE" id="PS50011"/>
    </source>
</evidence>
<dbReference type="GO" id="GO:0005737">
    <property type="term" value="C:cytoplasm"/>
    <property type="evidence" value="ECO:0007669"/>
    <property type="project" value="TreeGrafter"/>
</dbReference>
<dbReference type="Gene3D" id="2.30.30.40">
    <property type="entry name" value="SH3 Domains"/>
    <property type="match status" value="1"/>
</dbReference>
<organism evidence="15 16">
    <name type="scientific">Planoprotostelium fungivorum</name>
    <dbReference type="NCBI Taxonomy" id="1890364"/>
    <lineage>
        <taxon>Eukaryota</taxon>
        <taxon>Amoebozoa</taxon>
        <taxon>Evosea</taxon>
        <taxon>Variosea</taxon>
        <taxon>Cavosteliida</taxon>
        <taxon>Cavosteliaceae</taxon>
        <taxon>Planoprotostelium</taxon>
    </lineage>
</organism>
<dbReference type="Pfam" id="PF00069">
    <property type="entry name" value="Pkinase"/>
    <property type="match status" value="1"/>
</dbReference>
<feature type="domain" description="SH3" evidence="10">
    <location>
        <begin position="1285"/>
        <end position="1344"/>
    </location>
</feature>
<dbReference type="SUPFAM" id="SSF48350">
    <property type="entry name" value="GTPase activation domain, GAP"/>
    <property type="match status" value="1"/>
</dbReference>
<feature type="region of interest" description="Disordered" evidence="8">
    <location>
        <begin position="1013"/>
        <end position="1048"/>
    </location>
</feature>
<dbReference type="PANTHER" id="PTHR12601:SF6">
    <property type="entry name" value="CLUSTERED MITOCHONDRIA PROTEIN HOMOLOG"/>
    <property type="match status" value="1"/>
</dbReference>
<dbReference type="PROSITE" id="PS50238">
    <property type="entry name" value="RHOGAP"/>
    <property type="match status" value="1"/>
</dbReference>
<dbReference type="InterPro" id="IPR036028">
    <property type="entry name" value="SH3-like_dom_sf"/>
</dbReference>
<dbReference type="GO" id="GO:0003729">
    <property type="term" value="F:mRNA binding"/>
    <property type="evidence" value="ECO:0007669"/>
    <property type="project" value="TreeGrafter"/>
</dbReference>
<accession>A0A2P6NM40</accession>
<protein>
    <submittedName>
        <fullName evidence="15">Uncharacterized protein</fullName>
    </submittedName>
</protein>
<proteinExistence type="predicted"/>
<dbReference type="InterPro" id="IPR046338">
    <property type="entry name" value="GAIN_dom_sf"/>
</dbReference>
<evidence type="ECO:0000256" key="6">
    <source>
        <dbReference type="ARBA" id="ARBA00023157"/>
    </source>
</evidence>
<dbReference type="OrthoDB" id="185175at2759"/>
<dbReference type="GO" id="GO:0005524">
    <property type="term" value="F:ATP binding"/>
    <property type="evidence" value="ECO:0007669"/>
    <property type="project" value="InterPro"/>
</dbReference>
<dbReference type="STRING" id="1890364.A0A2P6NM40"/>
<evidence type="ECO:0000313" key="15">
    <source>
        <dbReference type="EMBL" id="PRP84978.1"/>
    </source>
</evidence>
<feature type="transmembrane region" description="Helical" evidence="9">
    <location>
        <begin position="2208"/>
        <end position="2225"/>
    </location>
</feature>
<dbReference type="InParanoid" id="A0A2P6NM40"/>
<dbReference type="CDD" id="cd00159">
    <property type="entry name" value="RhoGAP"/>
    <property type="match status" value="1"/>
</dbReference>
<evidence type="ECO:0000256" key="3">
    <source>
        <dbReference type="ARBA" id="ARBA00022692"/>
    </source>
</evidence>
<keyword evidence="4 9" id="KW-1133">Transmembrane helix</keyword>
<dbReference type="InterPro" id="IPR027523">
    <property type="entry name" value="CLU_prot"/>
</dbReference>
<evidence type="ECO:0000256" key="9">
    <source>
        <dbReference type="SAM" id="Phobius"/>
    </source>
</evidence>
<keyword evidence="6" id="KW-1015">Disulfide bond</keyword>
<reference evidence="15 16" key="1">
    <citation type="journal article" date="2018" name="Genome Biol. Evol.">
        <title>Multiple Roots of Fruiting Body Formation in Amoebozoa.</title>
        <authorList>
            <person name="Hillmann F."/>
            <person name="Forbes G."/>
            <person name="Novohradska S."/>
            <person name="Ferling I."/>
            <person name="Riege K."/>
            <person name="Groth M."/>
            <person name="Westermann M."/>
            <person name="Marz M."/>
            <person name="Spaller T."/>
            <person name="Winckler T."/>
            <person name="Schaap P."/>
            <person name="Glockner G."/>
        </authorList>
    </citation>
    <scope>NUCLEOTIDE SEQUENCE [LARGE SCALE GENOMIC DNA]</scope>
    <source>
        <strain evidence="15 16">Jena</strain>
    </source>
</reference>
<dbReference type="InterPro" id="IPR011009">
    <property type="entry name" value="Kinase-like_dom_sf"/>
</dbReference>
<dbReference type="Pfam" id="PF00620">
    <property type="entry name" value="RhoGAP"/>
    <property type="match status" value="1"/>
</dbReference>
<evidence type="ECO:0000256" key="8">
    <source>
        <dbReference type="SAM" id="MobiDB-lite"/>
    </source>
</evidence>
<dbReference type="Gene3D" id="2.60.220.50">
    <property type="match status" value="1"/>
</dbReference>
<feature type="domain" description="Protein kinase" evidence="11">
    <location>
        <begin position="2244"/>
        <end position="2449"/>
    </location>
</feature>
<name>A0A2P6NM40_9EUKA</name>
<dbReference type="Pfam" id="PF07653">
    <property type="entry name" value="SH3_2"/>
    <property type="match status" value="1"/>
</dbReference>
<dbReference type="PANTHER" id="PTHR12601">
    <property type="entry name" value="EUKARYOTIC TRANSLATION INITIATION FACTOR 3 SUBUNIT EIF-3"/>
    <property type="match status" value="1"/>
</dbReference>
<dbReference type="GO" id="GO:0007165">
    <property type="term" value="P:signal transduction"/>
    <property type="evidence" value="ECO:0007669"/>
    <property type="project" value="InterPro"/>
</dbReference>
<dbReference type="GO" id="GO:0048312">
    <property type="term" value="P:intracellular distribution of mitochondria"/>
    <property type="evidence" value="ECO:0007669"/>
    <property type="project" value="TreeGrafter"/>
</dbReference>
<comment type="subcellular location">
    <subcellularLocation>
        <location evidence="1">Membrane</location>
    </subcellularLocation>
</comment>
<dbReference type="EMBL" id="MDYQ01000053">
    <property type="protein sequence ID" value="PRP84978.1"/>
    <property type="molecule type" value="Genomic_DNA"/>
</dbReference>
<dbReference type="PROSITE" id="PS50002">
    <property type="entry name" value="SH3"/>
    <property type="match status" value="1"/>
</dbReference>
<evidence type="ECO:0000256" key="4">
    <source>
        <dbReference type="ARBA" id="ARBA00022989"/>
    </source>
</evidence>
<dbReference type="SMART" id="SM00324">
    <property type="entry name" value="RhoGAP"/>
    <property type="match status" value="1"/>
</dbReference>
<feature type="domain" description="Clu" evidence="14">
    <location>
        <begin position="182"/>
        <end position="450"/>
    </location>
</feature>
<evidence type="ECO:0000256" key="2">
    <source>
        <dbReference type="ARBA" id="ARBA00022443"/>
    </source>
</evidence>
<keyword evidence="16" id="KW-1185">Reference proteome</keyword>
<dbReference type="InterPro" id="IPR057244">
    <property type="entry name" value="GAIN_B"/>
</dbReference>
<evidence type="ECO:0000256" key="1">
    <source>
        <dbReference type="ARBA" id="ARBA00004370"/>
    </source>
</evidence>
<evidence type="ECO:0000313" key="16">
    <source>
        <dbReference type="Proteomes" id="UP000241769"/>
    </source>
</evidence>
<dbReference type="Gene3D" id="1.10.510.10">
    <property type="entry name" value="Transferase(Phosphotransferase) domain 1"/>
    <property type="match status" value="1"/>
</dbReference>
<dbReference type="SUPFAM" id="SSF50044">
    <property type="entry name" value="SH3-domain"/>
    <property type="match status" value="1"/>
</dbReference>
<evidence type="ECO:0000256" key="7">
    <source>
        <dbReference type="PROSITE-ProRule" id="PRU00192"/>
    </source>
</evidence>
<dbReference type="Gene3D" id="1.10.555.10">
    <property type="entry name" value="Rho GTPase activation protein"/>
    <property type="match status" value="1"/>
</dbReference>
<dbReference type="GO" id="GO:0016020">
    <property type="term" value="C:membrane"/>
    <property type="evidence" value="ECO:0007669"/>
    <property type="project" value="UniProtKB-SubCell"/>
</dbReference>
<evidence type="ECO:0000259" key="12">
    <source>
        <dbReference type="PROSITE" id="PS50221"/>
    </source>
</evidence>
<keyword evidence="3 9" id="KW-0812">Transmembrane</keyword>
<evidence type="ECO:0000259" key="13">
    <source>
        <dbReference type="PROSITE" id="PS50238"/>
    </source>
</evidence>
<gene>
    <name evidence="15" type="ORF">PROFUN_07363</name>
</gene>
<evidence type="ECO:0000259" key="14">
    <source>
        <dbReference type="PROSITE" id="PS51823"/>
    </source>
</evidence>
<keyword evidence="5 9" id="KW-0472">Membrane</keyword>
<dbReference type="InterPro" id="IPR008936">
    <property type="entry name" value="Rho_GTPase_activation_prot"/>
</dbReference>
<dbReference type="CDD" id="cd00174">
    <property type="entry name" value="SH3"/>
    <property type="match status" value="1"/>
</dbReference>
<dbReference type="Proteomes" id="UP000241769">
    <property type="component" value="Unassembled WGS sequence"/>
</dbReference>
<dbReference type="SUPFAM" id="SSF56112">
    <property type="entry name" value="Protein kinase-like (PK-like)"/>
    <property type="match status" value="1"/>
</dbReference>
<dbReference type="PROSITE" id="PS50011">
    <property type="entry name" value="PROTEIN_KINASE_DOM"/>
    <property type="match status" value="1"/>
</dbReference>
<keyword evidence="2 7" id="KW-0728">SH3 domain</keyword>
<dbReference type="SMART" id="SM00303">
    <property type="entry name" value="GPS"/>
    <property type="match status" value="1"/>
</dbReference>
<feature type="domain" description="GAIN-B" evidence="12">
    <location>
        <begin position="2047"/>
        <end position="2204"/>
    </location>
</feature>
<evidence type="ECO:0000259" key="10">
    <source>
        <dbReference type="PROSITE" id="PS50002"/>
    </source>
</evidence>
<dbReference type="CDD" id="cd00180">
    <property type="entry name" value="PKc"/>
    <property type="match status" value="1"/>
</dbReference>
<dbReference type="Pfam" id="PF13236">
    <property type="entry name" value="CLU"/>
    <property type="match status" value="1"/>
</dbReference>
<feature type="domain" description="Rho-GAP" evidence="13">
    <location>
        <begin position="1377"/>
        <end position="1567"/>
    </location>
</feature>
<dbReference type="InterPro" id="IPR000198">
    <property type="entry name" value="RhoGAP_dom"/>
</dbReference>